<dbReference type="Gene3D" id="3.30.70.20">
    <property type="match status" value="1"/>
</dbReference>
<evidence type="ECO:0000313" key="6">
    <source>
        <dbReference type="Proteomes" id="UP000031675"/>
    </source>
</evidence>
<dbReference type="Proteomes" id="UP000031675">
    <property type="component" value="Unassembled WGS sequence"/>
</dbReference>
<dbReference type="GO" id="GO:0046872">
    <property type="term" value="F:metal ion binding"/>
    <property type="evidence" value="ECO:0007669"/>
    <property type="project" value="UniProtKB-KW"/>
</dbReference>
<keyword evidence="1" id="KW-0479">Metal-binding</keyword>
<dbReference type="OrthoDB" id="9770306at2"/>
<dbReference type="STRING" id="183763.LP52_22025"/>
<dbReference type="SUPFAM" id="SSF54862">
    <property type="entry name" value="4Fe-4S ferredoxins"/>
    <property type="match status" value="1"/>
</dbReference>
<sequence length="66" mass="6547">MDDPAGTPAPVAVTSSCTACGACLLTCPEHALRPQGGSLVVLGDTCTGCLECVEVCPADAIDVLAR</sequence>
<dbReference type="AlphaFoldDB" id="A0A0C2J678"/>
<gene>
    <name evidence="5" type="ORF">LP52_22025</name>
</gene>
<name>A0A0C2J678_9ACTN</name>
<reference evidence="6" key="1">
    <citation type="journal article" date="2015" name="Chem. Biol.">
        <title>Structure, bioactivity, and resistance mechanism of streptomonomicin, an unusual lasso Peptide from an understudied halophilic actinomycete.</title>
        <authorList>
            <person name="Metelev M."/>
            <person name="Tietz J.I."/>
            <person name="Melby J.O."/>
            <person name="Blair P.M."/>
            <person name="Zhu L."/>
            <person name="Livnat I."/>
            <person name="Severinov K."/>
            <person name="Mitchell D.A."/>
        </authorList>
    </citation>
    <scope>NUCLEOTIDE SEQUENCE [LARGE SCALE GENOMIC DNA]</scope>
    <source>
        <strain evidence="6">YIM 90003</strain>
    </source>
</reference>
<dbReference type="InterPro" id="IPR017900">
    <property type="entry name" value="4Fe4S_Fe_S_CS"/>
</dbReference>
<proteinExistence type="predicted"/>
<evidence type="ECO:0000313" key="5">
    <source>
        <dbReference type="EMBL" id="KIH96941.1"/>
    </source>
</evidence>
<evidence type="ECO:0000256" key="1">
    <source>
        <dbReference type="ARBA" id="ARBA00022723"/>
    </source>
</evidence>
<evidence type="ECO:0000256" key="3">
    <source>
        <dbReference type="ARBA" id="ARBA00023014"/>
    </source>
</evidence>
<keyword evidence="6" id="KW-1185">Reference proteome</keyword>
<dbReference type="InterPro" id="IPR017896">
    <property type="entry name" value="4Fe4S_Fe-S-bd"/>
</dbReference>
<organism evidence="5 6">
    <name type="scientific">Streptomonospora alba</name>
    <dbReference type="NCBI Taxonomy" id="183763"/>
    <lineage>
        <taxon>Bacteria</taxon>
        <taxon>Bacillati</taxon>
        <taxon>Actinomycetota</taxon>
        <taxon>Actinomycetes</taxon>
        <taxon>Streptosporangiales</taxon>
        <taxon>Nocardiopsidaceae</taxon>
        <taxon>Streptomonospora</taxon>
    </lineage>
</organism>
<comment type="caution">
    <text evidence="5">The sequence shown here is derived from an EMBL/GenBank/DDBJ whole genome shotgun (WGS) entry which is preliminary data.</text>
</comment>
<dbReference type="EMBL" id="JROO01000045">
    <property type="protein sequence ID" value="KIH96941.1"/>
    <property type="molecule type" value="Genomic_DNA"/>
</dbReference>
<dbReference type="RefSeq" id="WP_040276268.1">
    <property type="nucleotide sequence ID" value="NZ_JROO01000045.1"/>
</dbReference>
<feature type="domain" description="4Fe-4S ferredoxin-type" evidence="4">
    <location>
        <begin position="8"/>
        <end position="36"/>
    </location>
</feature>
<dbReference type="PROSITE" id="PS51379">
    <property type="entry name" value="4FE4S_FER_2"/>
    <property type="match status" value="2"/>
</dbReference>
<keyword evidence="2" id="KW-0408">Iron</keyword>
<keyword evidence="3" id="KW-0411">Iron-sulfur</keyword>
<feature type="domain" description="4Fe-4S ferredoxin-type" evidence="4">
    <location>
        <begin position="37"/>
        <end position="66"/>
    </location>
</feature>
<protein>
    <recommendedName>
        <fullName evidence="4">4Fe-4S ferredoxin-type domain-containing protein</fullName>
    </recommendedName>
</protein>
<accession>A0A0C2J678</accession>
<dbReference type="Pfam" id="PF12838">
    <property type="entry name" value="Fer4_7"/>
    <property type="match status" value="1"/>
</dbReference>
<dbReference type="GO" id="GO:0051536">
    <property type="term" value="F:iron-sulfur cluster binding"/>
    <property type="evidence" value="ECO:0007669"/>
    <property type="project" value="UniProtKB-KW"/>
</dbReference>
<evidence type="ECO:0000256" key="2">
    <source>
        <dbReference type="ARBA" id="ARBA00023004"/>
    </source>
</evidence>
<dbReference type="PROSITE" id="PS00198">
    <property type="entry name" value="4FE4S_FER_1"/>
    <property type="match status" value="1"/>
</dbReference>
<evidence type="ECO:0000259" key="4">
    <source>
        <dbReference type="PROSITE" id="PS51379"/>
    </source>
</evidence>